<comment type="caution">
    <text evidence="3">The sequence shown here is derived from an EMBL/GenBank/DDBJ whole genome shotgun (WGS) entry which is preliminary data.</text>
</comment>
<dbReference type="Pfam" id="PF00501">
    <property type="entry name" value="AMP-binding"/>
    <property type="match status" value="1"/>
</dbReference>
<keyword evidence="4" id="KW-1185">Reference proteome</keyword>
<evidence type="ECO:0000259" key="2">
    <source>
        <dbReference type="Pfam" id="PF13193"/>
    </source>
</evidence>
<protein>
    <submittedName>
        <fullName evidence="3">AMP-binding protein</fullName>
    </submittedName>
</protein>
<feature type="domain" description="AMP-dependent synthetase/ligase" evidence="1">
    <location>
        <begin position="15"/>
        <end position="391"/>
    </location>
</feature>
<evidence type="ECO:0000313" key="3">
    <source>
        <dbReference type="EMBL" id="MFC6093101.1"/>
    </source>
</evidence>
<dbReference type="InterPro" id="IPR045851">
    <property type="entry name" value="AMP-bd_C_sf"/>
</dbReference>
<dbReference type="InterPro" id="IPR000873">
    <property type="entry name" value="AMP-dep_synth/lig_dom"/>
</dbReference>
<dbReference type="EMBL" id="JBHSQO010000038">
    <property type="protein sequence ID" value="MFC6093101.1"/>
    <property type="molecule type" value="Genomic_DNA"/>
</dbReference>
<dbReference type="RefSeq" id="WP_380639955.1">
    <property type="nucleotide sequence ID" value="NZ_JBHSQO010000038.1"/>
</dbReference>
<reference evidence="4" key="1">
    <citation type="journal article" date="2019" name="Int. J. Syst. Evol. Microbiol.">
        <title>The Global Catalogue of Microorganisms (GCM) 10K type strain sequencing project: providing services to taxonomists for standard genome sequencing and annotation.</title>
        <authorList>
            <consortium name="The Broad Institute Genomics Platform"/>
            <consortium name="The Broad Institute Genome Sequencing Center for Infectious Disease"/>
            <person name="Wu L."/>
            <person name="Ma J."/>
        </authorList>
    </citation>
    <scope>NUCLEOTIDE SEQUENCE [LARGE SCALE GENOMIC DNA]</scope>
    <source>
        <strain evidence="4">CGMCC 4.7246</strain>
    </source>
</reference>
<organism evidence="3 4">
    <name type="scientific">Saccharothrix lopnurensis</name>
    <dbReference type="NCBI Taxonomy" id="1670621"/>
    <lineage>
        <taxon>Bacteria</taxon>
        <taxon>Bacillati</taxon>
        <taxon>Actinomycetota</taxon>
        <taxon>Actinomycetes</taxon>
        <taxon>Pseudonocardiales</taxon>
        <taxon>Pseudonocardiaceae</taxon>
        <taxon>Saccharothrix</taxon>
    </lineage>
</organism>
<dbReference type="PANTHER" id="PTHR43767:SF1">
    <property type="entry name" value="NONRIBOSOMAL PEPTIDE SYNTHASE PES1 (EUROFUNG)-RELATED"/>
    <property type="match status" value="1"/>
</dbReference>
<proteinExistence type="predicted"/>
<gene>
    <name evidence="3" type="ORF">ACFP3R_27845</name>
</gene>
<dbReference type="Pfam" id="PF13193">
    <property type="entry name" value="AMP-binding_C"/>
    <property type="match status" value="1"/>
</dbReference>
<sequence length="528" mass="55472">MSDGALDGTLHGLVDDAAAEAPERTAVRDAAGSWTYSRLRRLSFAVAHWLAARGVRPGDRVLVRLPNSREFVALLHGTSRCGAVFVPVNPAMKAFHLRSVVADAEPGLLVVDDAEVDAVRALTAVPVHGLREVWAGLEVAGPEVPGPEAPRPGVAEPGVAGAEVPGSSAHDVLPERVRVAGTDLALLIYTSGSTAAPKAVVCPHGRVRFAAAAVQAVLGYRHTDVVFCRLPLSFDYGLYQVLLAALARAEVVLAGAEPEFRLLDAIRDCGATVVPVVPSLASMAVALAARGSGPAAPVRMFTNTGAALPEATTDALRAAFPGARVVRMFGTTECKRITIMPPERDRELPGSVGPALPGTEVFVVDDEGRPLPPGEVGQVVVAGPHVMAGYWRAPELTARTFRRDGDRTVLHTGDYGRLDEVGNLWFTGRRDDLFKRRGARMSTVEIEAAAMDVPGVRAAAVLAPTEGRDLAICVATDLAPHQVLHELGARLEPAKVPAVCHVLPELPLTPNGKNARGDLALLLAGGGR</sequence>
<dbReference type="InterPro" id="IPR050237">
    <property type="entry name" value="ATP-dep_AMP-bd_enzyme"/>
</dbReference>
<evidence type="ECO:0000259" key="1">
    <source>
        <dbReference type="Pfam" id="PF00501"/>
    </source>
</evidence>
<accession>A0ABW1PDL8</accession>
<dbReference type="SUPFAM" id="SSF56801">
    <property type="entry name" value="Acetyl-CoA synthetase-like"/>
    <property type="match status" value="1"/>
</dbReference>
<evidence type="ECO:0000313" key="4">
    <source>
        <dbReference type="Proteomes" id="UP001596220"/>
    </source>
</evidence>
<name>A0ABW1PDL8_9PSEU</name>
<dbReference type="Proteomes" id="UP001596220">
    <property type="component" value="Unassembled WGS sequence"/>
</dbReference>
<dbReference type="Gene3D" id="3.40.50.12780">
    <property type="entry name" value="N-terminal domain of ligase-like"/>
    <property type="match status" value="1"/>
</dbReference>
<dbReference type="Gene3D" id="3.30.300.30">
    <property type="match status" value="1"/>
</dbReference>
<dbReference type="PANTHER" id="PTHR43767">
    <property type="entry name" value="LONG-CHAIN-FATTY-ACID--COA LIGASE"/>
    <property type="match status" value="1"/>
</dbReference>
<dbReference type="InterPro" id="IPR042099">
    <property type="entry name" value="ANL_N_sf"/>
</dbReference>
<dbReference type="InterPro" id="IPR025110">
    <property type="entry name" value="AMP-bd_C"/>
</dbReference>
<feature type="domain" description="AMP-binding enzyme C-terminal" evidence="2">
    <location>
        <begin position="445"/>
        <end position="513"/>
    </location>
</feature>